<feature type="compositionally biased region" description="Low complexity" evidence="1">
    <location>
        <begin position="1"/>
        <end position="10"/>
    </location>
</feature>
<evidence type="ECO:0000259" key="2">
    <source>
        <dbReference type="Pfam" id="PF00501"/>
    </source>
</evidence>
<dbReference type="Gene3D" id="3.40.50.980">
    <property type="match status" value="1"/>
</dbReference>
<dbReference type="Pfam" id="PF00501">
    <property type="entry name" value="AMP-binding"/>
    <property type="match status" value="1"/>
</dbReference>
<evidence type="ECO:0000256" key="1">
    <source>
        <dbReference type="SAM" id="MobiDB-lite"/>
    </source>
</evidence>
<protein>
    <submittedName>
        <fullName evidence="3">AMP-binding protein</fullName>
    </submittedName>
</protein>
<sequence length="380" mass="42191">MPSSRMCRTTPRPRRPPRSPPLSVPVTTPATVTSAALAPACATTSDSPGEDLSMTDPTHASAAEPIPHNAQDALPEDAWQRLDHWAQRHPQALALRHKRRGRWVAWPWAQVHRTADLLRIGLAREGLGPQARLAVCGAFEPRLLLLVLAARAAGAQVLSLPRGLGEAELAAWQDRRRPTHVYLQSRDELVRWLRLQGRQSEDAVQLISPQPVPKGQDAAAWLHLRDLLGEVPPQVQRHAWHRAQRAAATWCEEGTEWSEGLALVVGHWLRTGEGLAFPEDTAAAARDRRDAVPSRLLLSAQRAQQLSDEIEQRLPVAGSWRRRWVDGALSASPVSGGSRWDRWLRVQLQRRLGLHRLQEVVVPSSAAELPERLRSLVEAA</sequence>
<accession>A0A643FBY5</accession>
<name>A0A643FBY5_IDEDE</name>
<dbReference type="EMBL" id="VZPB01000019">
    <property type="protein sequence ID" value="KAB0583016.1"/>
    <property type="molecule type" value="Genomic_DNA"/>
</dbReference>
<evidence type="ECO:0000313" key="3">
    <source>
        <dbReference type="EMBL" id="KAB0583016.1"/>
    </source>
</evidence>
<reference evidence="3 4" key="1">
    <citation type="submission" date="2019-09" db="EMBL/GenBank/DDBJ databases">
        <title>Draft genome sequences of 48 bacterial type strains from the CCUG.</title>
        <authorList>
            <person name="Tunovic T."/>
            <person name="Pineiro-Iglesias B."/>
            <person name="Unosson C."/>
            <person name="Inganas E."/>
            <person name="Ohlen M."/>
            <person name="Cardew S."/>
            <person name="Jensie-Markopoulos S."/>
            <person name="Salva-Serra F."/>
            <person name="Jaen-Luchoro D."/>
            <person name="Karlsson R."/>
            <person name="Svensson-Stadler L."/>
            <person name="Chun J."/>
            <person name="Moore E."/>
        </authorList>
    </citation>
    <scope>NUCLEOTIDE SEQUENCE [LARGE SCALE GENOMIC DNA]</scope>
    <source>
        <strain evidence="3 4">CCUG 30977</strain>
    </source>
</reference>
<dbReference type="InterPro" id="IPR000873">
    <property type="entry name" value="AMP-dep_synth/lig_dom"/>
</dbReference>
<dbReference type="AlphaFoldDB" id="A0A643FBY5"/>
<organism evidence="3 4">
    <name type="scientific">Ideonella dechloratans</name>
    <dbReference type="NCBI Taxonomy" id="36863"/>
    <lineage>
        <taxon>Bacteria</taxon>
        <taxon>Pseudomonadati</taxon>
        <taxon>Pseudomonadota</taxon>
        <taxon>Betaproteobacteria</taxon>
        <taxon>Burkholderiales</taxon>
        <taxon>Sphaerotilaceae</taxon>
        <taxon>Ideonella</taxon>
    </lineage>
</organism>
<feature type="domain" description="AMP-dependent synthetase/ligase" evidence="2">
    <location>
        <begin position="82"/>
        <end position="215"/>
    </location>
</feature>
<dbReference type="Proteomes" id="UP000430120">
    <property type="component" value="Unassembled WGS sequence"/>
</dbReference>
<feature type="compositionally biased region" description="Low complexity" evidence="1">
    <location>
        <begin position="24"/>
        <end position="45"/>
    </location>
</feature>
<dbReference type="SUPFAM" id="SSF56801">
    <property type="entry name" value="Acetyl-CoA synthetase-like"/>
    <property type="match status" value="1"/>
</dbReference>
<keyword evidence="4" id="KW-1185">Reference proteome</keyword>
<evidence type="ECO:0000313" key="4">
    <source>
        <dbReference type="Proteomes" id="UP000430120"/>
    </source>
</evidence>
<comment type="caution">
    <text evidence="3">The sequence shown here is derived from an EMBL/GenBank/DDBJ whole genome shotgun (WGS) entry which is preliminary data.</text>
</comment>
<dbReference type="OrthoDB" id="9766486at2"/>
<feature type="region of interest" description="Disordered" evidence="1">
    <location>
        <begin position="1"/>
        <end position="65"/>
    </location>
</feature>
<proteinExistence type="predicted"/>
<gene>
    <name evidence="3" type="ORF">F7Q92_09800</name>
</gene>